<feature type="transmembrane region" description="Helical" evidence="6">
    <location>
        <begin position="167"/>
        <end position="195"/>
    </location>
</feature>
<dbReference type="InterPro" id="IPR015867">
    <property type="entry name" value="N-reg_PII/ATP_PRibTrfase_C"/>
</dbReference>
<evidence type="ECO:0000256" key="2">
    <source>
        <dbReference type="ARBA" id="ARBA00022475"/>
    </source>
</evidence>
<evidence type="ECO:0000256" key="4">
    <source>
        <dbReference type="ARBA" id="ARBA00022989"/>
    </source>
</evidence>
<organism evidence="8 10">
    <name type="scientific">Holdemania massiliensis</name>
    <dbReference type="NCBI Taxonomy" id="1468449"/>
    <lineage>
        <taxon>Bacteria</taxon>
        <taxon>Bacillati</taxon>
        <taxon>Bacillota</taxon>
        <taxon>Erysipelotrichia</taxon>
        <taxon>Erysipelotrichales</taxon>
        <taxon>Erysipelotrichaceae</taxon>
        <taxon>Holdemania</taxon>
    </lineage>
</organism>
<dbReference type="EMBL" id="WKPJ01000048">
    <property type="protein sequence ID" value="MSA91224.1"/>
    <property type="molecule type" value="Genomic_DNA"/>
</dbReference>
<feature type="transmembrane region" description="Helical" evidence="6">
    <location>
        <begin position="85"/>
        <end position="108"/>
    </location>
</feature>
<comment type="caution">
    <text evidence="8">The sequence shown here is derived from an EMBL/GenBank/DDBJ whole genome shotgun (WGS) entry which is preliminary data.</text>
</comment>
<dbReference type="RefSeq" id="WP_020225774.1">
    <property type="nucleotide sequence ID" value="NZ_AP031450.1"/>
</dbReference>
<evidence type="ECO:0000256" key="1">
    <source>
        <dbReference type="ARBA" id="ARBA00004651"/>
    </source>
</evidence>
<protein>
    <submittedName>
        <fullName evidence="8">DUF2179 domain-containing protein</fullName>
    </submittedName>
</protein>
<feature type="transmembrane region" description="Helical" evidence="6">
    <location>
        <begin position="57"/>
        <end position="78"/>
    </location>
</feature>
<dbReference type="InterPro" id="IPR051461">
    <property type="entry name" value="UPF0750_membrane"/>
</dbReference>
<name>A0A6N7SBF0_9FIRM</name>
<dbReference type="InterPro" id="IPR003740">
    <property type="entry name" value="YitT"/>
</dbReference>
<dbReference type="InterPro" id="IPR019264">
    <property type="entry name" value="DUF2179"/>
</dbReference>
<keyword evidence="11" id="KW-1185">Reference proteome</keyword>
<dbReference type="OrthoDB" id="3180973at2"/>
<dbReference type="GO" id="GO:0005886">
    <property type="term" value="C:plasma membrane"/>
    <property type="evidence" value="ECO:0007669"/>
    <property type="project" value="UniProtKB-SubCell"/>
</dbReference>
<evidence type="ECO:0000259" key="7">
    <source>
        <dbReference type="Pfam" id="PF10035"/>
    </source>
</evidence>
<evidence type="ECO:0000313" key="10">
    <source>
        <dbReference type="Proteomes" id="UP000433575"/>
    </source>
</evidence>
<evidence type="ECO:0000313" key="11">
    <source>
        <dbReference type="Proteomes" id="UP000480929"/>
    </source>
</evidence>
<feature type="domain" description="DUF2179" evidence="7">
    <location>
        <begin position="227"/>
        <end position="276"/>
    </location>
</feature>
<feature type="transmembrane region" description="Helical" evidence="6">
    <location>
        <begin position="114"/>
        <end position="134"/>
    </location>
</feature>
<sequence length="289" mass="32023">MKRHSQVYEYLMIIIGSALFAASINLFVVPVNLYNGGIVGLAQIIRTVLTSRLNLNFNFDIAGVINFLFNIPLFILAYRSLSRKFFLGTLLSLITQTICFSLIPIPVVPILEDVLASLIIGAIVGALGVGMTLVHGASGGGTDILGVYAALHWKSFSVGKLQLAFNALIYCLCAFLFDLPIAIYSIIYAAVYSFVLDKVHLQNIEMSLMIFTKNPEIKTKILKDFVRGVTYWKGLGAYTQTETEVLVTIVSKDEVNELRRMITQMDPKAFIIVNEGLQITGNFIKRLVE</sequence>
<proteinExistence type="predicted"/>
<dbReference type="PIRSF" id="PIRSF006483">
    <property type="entry name" value="Membrane_protein_YitT"/>
    <property type="match status" value="1"/>
</dbReference>
<evidence type="ECO:0000256" key="3">
    <source>
        <dbReference type="ARBA" id="ARBA00022692"/>
    </source>
</evidence>
<gene>
    <name evidence="9" type="ORF">GKD88_17930</name>
    <name evidence="8" type="ORF">GKE08_18020</name>
</gene>
<reference evidence="10 11" key="1">
    <citation type="journal article" date="2019" name="Nat. Med.">
        <title>A library of human gut bacterial isolates paired with longitudinal multiomics data enables mechanistic microbiome research.</title>
        <authorList>
            <person name="Poyet M."/>
            <person name="Groussin M."/>
            <person name="Gibbons S.M."/>
            <person name="Avila-Pacheco J."/>
            <person name="Jiang X."/>
            <person name="Kearney S.M."/>
            <person name="Perrotta A.R."/>
            <person name="Berdy B."/>
            <person name="Zhao S."/>
            <person name="Lieberman T.D."/>
            <person name="Swanson P.K."/>
            <person name="Smith M."/>
            <person name="Roesemann S."/>
            <person name="Alexander J.E."/>
            <person name="Rich S.A."/>
            <person name="Livny J."/>
            <person name="Vlamakis H."/>
            <person name="Clish C."/>
            <person name="Bullock K."/>
            <person name="Deik A."/>
            <person name="Scott J."/>
            <person name="Pierce K.A."/>
            <person name="Xavier R.J."/>
            <person name="Alm E.J."/>
        </authorList>
    </citation>
    <scope>NUCLEOTIDE SEQUENCE [LARGE SCALE GENOMIC DNA]</scope>
    <source>
        <strain evidence="8 10">BIOML-A4</strain>
        <strain evidence="9 11">BIOML-A5</strain>
    </source>
</reference>
<dbReference type="Pfam" id="PF02588">
    <property type="entry name" value="YitT_membrane"/>
    <property type="match status" value="1"/>
</dbReference>
<dbReference type="EMBL" id="WKPI01000051">
    <property type="protein sequence ID" value="MSC35001.1"/>
    <property type="molecule type" value="Genomic_DNA"/>
</dbReference>
<feature type="transmembrane region" description="Helical" evidence="6">
    <location>
        <begin position="7"/>
        <end position="28"/>
    </location>
</feature>
<dbReference type="Pfam" id="PF10035">
    <property type="entry name" value="DUF2179"/>
    <property type="match status" value="1"/>
</dbReference>
<dbReference type="Proteomes" id="UP000480929">
    <property type="component" value="Unassembled WGS sequence"/>
</dbReference>
<evidence type="ECO:0000256" key="5">
    <source>
        <dbReference type="ARBA" id="ARBA00023136"/>
    </source>
</evidence>
<dbReference type="CDD" id="cd16380">
    <property type="entry name" value="YitT_C"/>
    <property type="match status" value="1"/>
</dbReference>
<dbReference type="Gene3D" id="3.30.70.120">
    <property type="match status" value="1"/>
</dbReference>
<evidence type="ECO:0000313" key="8">
    <source>
        <dbReference type="EMBL" id="MSA91224.1"/>
    </source>
</evidence>
<keyword evidence="4 6" id="KW-1133">Transmembrane helix</keyword>
<evidence type="ECO:0000256" key="6">
    <source>
        <dbReference type="SAM" id="Phobius"/>
    </source>
</evidence>
<dbReference type="GeneID" id="42457571"/>
<dbReference type="PANTHER" id="PTHR33545:SF5">
    <property type="entry name" value="UPF0750 MEMBRANE PROTEIN YITT"/>
    <property type="match status" value="1"/>
</dbReference>
<dbReference type="Proteomes" id="UP000433575">
    <property type="component" value="Unassembled WGS sequence"/>
</dbReference>
<dbReference type="PANTHER" id="PTHR33545">
    <property type="entry name" value="UPF0750 MEMBRANE PROTEIN YITT-RELATED"/>
    <property type="match status" value="1"/>
</dbReference>
<comment type="subcellular location">
    <subcellularLocation>
        <location evidence="1">Cell membrane</location>
        <topology evidence="1">Multi-pass membrane protein</topology>
    </subcellularLocation>
</comment>
<evidence type="ECO:0000313" key="9">
    <source>
        <dbReference type="EMBL" id="MSC35001.1"/>
    </source>
</evidence>
<accession>A0A6N7SBF0</accession>
<keyword evidence="2" id="KW-1003">Cell membrane</keyword>
<keyword evidence="3 6" id="KW-0812">Transmembrane</keyword>
<keyword evidence="5 6" id="KW-0472">Membrane</keyword>
<dbReference type="AlphaFoldDB" id="A0A6N7SBF0"/>